<organism evidence="2 3">
    <name type="scientific">Budvicia aquatica</name>
    <dbReference type="NCBI Taxonomy" id="82979"/>
    <lineage>
        <taxon>Bacteria</taxon>
        <taxon>Pseudomonadati</taxon>
        <taxon>Pseudomonadota</taxon>
        <taxon>Gammaproteobacteria</taxon>
        <taxon>Enterobacterales</taxon>
        <taxon>Budviciaceae</taxon>
        <taxon>Budvicia</taxon>
    </lineage>
</organism>
<accession>A0A484ZFB5</accession>
<feature type="transmembrane region" description="Helical" evidence="1">
    <location>
        <begin position="12"/>
        <end position="30"/>
    </location>
</feature>
<sequence length="32" mass="3837">MNRYCMIDYEIIYYKIISVICFLTLGLQTSEV</sequence>
<gene>
    <name evidence="2" type="ORF">NCTC12282_02162</name>
</gene>
<keyword evidence="1" id="KW-0812">Transmembrane</keyword>
<protein>
    <submittedName>
        <fullName evidence="2">Uncharacterized protein</fullName>
    </submittedName>
</protein>
<keyword evidence="1" id="KW-1133">Transmembrane helix</keyword>
<reference evidence="2 3" key="1">
    <citation type="submission" date="2019-03" db="EMBL/GenBank/DDBJ databases">
        <authorList>
            <consortium name="Pathogen Informatics"/>
        </authorList>
    </citation>
    <scope>NUCLEOTIDE SEQUENCE [LARGE SCALE GENOMIC DNA]</scope>
    <source>
        <strain evidence="2 3">NCTC12282</strain>
    </source>
</reference>
<dbReference type="Proteomes" id="UP000373449">
    <property type="component" value="Unassembled WGS sequence"/>
</dbReference>
<name>A0A484ZFB5_9GAMM</name>
<dbReference type="EMBL" id="CAADJA010000002">
    <property type="protein sequence ID" value="VFS47227.1"/>
    <property type="molecule type" value="Genomic_DNA"/>
</dbReference>
<proteinExistence type="predicted"/>
<evidence type="ECO:0000313" key="3">
    <source>
        <dbReference type="Proteomes" id="UP000373449"/>
    </source>
</evidence>
<evidence type="ECO:0000256" key="1">
    <source>
        <dbReference type="SAM" id="Phobius"/>
    </source>
</evidence>
<dbReference type="AlphaFoldDB" id="A0A484ZFB5"/>
<evidence type="ECO:0000313" key="2">
    <source>
        <dbReference type="EMBL" id="VFS47227.1"/>
    </source>
</evidence>
<keyword evidence="1" id="KW-0472">Membrane</keyword>